<organism evidence="4 6">
    <name type="scientific">Listeria seeligeri</name>
    <dbReference type="NCBI Taxonomy" id="1640"/>
    <lineage>
        <taxon>Bacteria</taxon>
        <taxon>Bacillati</taxon>
        <taxon>Bacillota</taxon>
        <taxon>Bacilli</taxon>
        <taxon>Bacillales</taxon>
        <taxon>Listeriaceae</taxon>
        <taxon>Listeria</taxon>
    </lineage>
</organism>
<evidence type="ECO:0000313" key="5">
    <source>
        <dbReference type="Proteomes" id="UP000033536"/>
    </source>
</evidence>
<keyword evidence="1" id="KW-0732">Signal</keyword>
<dbReference type="Proteomes" id="UP000523362">
    <property type="component" value="Unassembled WGS sequence"/>
</dbReference>
<dbReference type="EMBL" id="JAARRG010000002">
    <property type="protein sequence ID" value="MBC1485561.1"/>
    <property type="molecule type" value="Genomic_DNA"/>
</dbReference>
<reference evidence="4 6" key="2">
    <citation type="submission" date="2020-03" db="EMBL/GenBank/DDBJ databases">
        <title>Soil Listeria distribution.</title>
        <authorList>
            <person name="Liao J."/>
            <person name="Wiedmann M."/>
        </authorList>
    </citation>
    <scope>NUCLEOTIDE SEQUENCE [LARGE SCALE GENOMIC DNA]</scope>
    <source>
        <strain evidence="4 6">FSL L7-1560</strain>
    </source>
</reference>
<evidence type="ECO:0000259" key="2">
    <source>
        <dbReference type="PROSITE" id="PS51549"/>
    </source>
</evidence>
<dbReference type="InterPro" id="IPR019545">
    <property type="entry name" value="DM13_domain"/>
</dbReference>
<dbReference type="AlphaFoldDB" id="A0A7X0X1Q4"/>
<protein>
    <submittedName>
        <fullName evidence="4">DM13 domain-containing protein</fullName>
    </submittedName>
</protein>
<evidence type="ECO:0000313" key="6">
    <source>
        <dbReference type="Proteomes" id="UP000523362"/>
    </source>
</evidence>
<accession>A0A7X0X1Q4</accession>
<keyword evidence="5" id="KW-1185">Reference proteome</keyword>
<feature type="chain" id="PRO_5038669639" evidence="1">
    <location>
        <begin position="20"/>
        <end position="258"/>
    </location>
</feature>
<feature type="domain" description="DM13" evidence="2">
    <location>
        <begin position="58"/>
        <end position="150"/>
    </location>
</feature>
<feature type="signal peptide" evidence="1">
    <location>
        <begin position="1"/>
        <end position="19"/>
    </location>
</feature>
<sequence length="258" mass="27908">MKAKVALFSIVLGAALALGACGEASSSSSDSKTKENKVTMSDKKEMLMEANQKVDLMGTLTGAGSHKVSGNVTIKDNKLMLSDFVTDEGPDLHVYLVKGNNVEDGVEVSKVDLKAKTQSFDVSDKDLSKYDHVLIYCEKAHEEFGEATLMDSADENAMTTSMVTGMFSGAGSHKVSGNAMIKDNKLMFTDFVTDEGPDLHVYLTKDGDVESGKELAKIDLNVKEQTFSLDNINTADYNTVVIYCQKAHETFGQAMLNS</sequence>
<dbReference type="Proteomes" id="UP000033536">
    <property type="component" value="Unassembled WGS sequence"/>
</dbReference>
<evidence type="ECO:0000313" key="4">
    <source>
        <dbReference type="EMBL" id="MBC1485561.1"/>
    </source>
</evidence>
<feature type="domain" description="DM13" evidence="2">
    <location>
        <begin position="165"/>
        <end position="257"/>
    </location>
</feature>
<evidence type="ECO:0000256" key="1">
    <source>
        <dbReference type="SAM" id="SignalP"/>
    </source>
</evidence>
<evidence type="ECO:0000313" key="3">
    <source>
        <dbReference type="EMBL" id="KKD47037.1"/>
    </source>
</evidence>
<dbReference type="PROSITE" id="PS51549">
    <property type="entry name" value="DM13"/>
    <property type="match status" value="2"/>
</dbReference>
<dbReference type="RefSeq" id="WP_003748887.1">
    <property type="nucleotide sequence ID" value="NZ_CP034772.1"/>
</dbReference>
<proteinExistence type="predicted"/>
<dbReference type="Pfam" id="PF10517">
    <property type="entry name" value="DM13"/>
    <property type="match status" value="2"/>
</dbReference>
<gene>
    <name evidence="4" type="ORF">HB897_04845</name>
    <name evidence="3" type="ORF">UQ68_04245</name>
</gene>
<reference evidence="3 5" key="1">
    <citation type="submission" date="2015-02" db="EMBL/GenBank/DDBJ databases">
        <title>Sequencing of Listeria spp. dairy environmental strains.</title>
        <authorList>
            <person name="Muhterem-Uyar M."/>
            <person name="Wagner M."/>
            <person name="Schmitz-Esser S."/>
            <person name="Stessl B."/>
        </authorList>
    </citation>
    <scope>NUCLEOTIDE SEQUENCE [LARGE SCALE GENOMIC DNA]</scope>
    <source>
        <strain evidence="3 5">7KSM</strain>
    </source>
</reference>
<dbReference type="EMBL" id="JYOM01000009">
    <property type="protein sequence ID" value="KKD47037.1"/>
    <property type="molecule type" value="Genomic_DNA"/>
</dbReference>
<comment type="caution">
    <text evidence="4">The sequence shown here is derived from an EMBL/GenBank/DDBJ whole genome shotgun (WGS) entry which is preliminary data.</text>
</comment>
<name>A0A7X0X1Q4_LISSE</name>
<dbReference type="PROSITE" id="PS51257">
    <property type="entry name" value="PROKAR_LIPOPROTEIN"/>
    <property type="match status" value="1"/>
</dbReference>